<feature type="transmembrane region" description="Helical" evidence="1">
    <location>
        <begin position="89"/>
        <end position="107"/>
    </location>
</feature>
<proteinExistence type="predicted"/>
<protein>
    <recommendedName>
        <fullName evidence="4">DoxX family protein</fullName>
    </recommendedName>
</protein>
<dbReference type="AlphaFoldDB" id="A0A2T2X7H1"/>
<dbReference type="EMBL" id="PXYT01000010">
    <property type="protein sequence ID" value="PSR30425.1"/>
    <property type="molecule type" value="Genomic_DNA"/>
</dbReference>
<reference evidence="2 3" key="1">
    <citation type="journal article" date="2014" name="BMC Genomics">
        <title>Comparison of environmental and isolate Sulfobacillus genomes reveals diverse carbon, sulfur, nitrogen, and hydrogen metabolisms.</title>
        <authorList>
            <person name="Justice N.B."/>
            <person name="Norman A."/>
            <person name="Brown C.T."/>
            <person name="Singh A."/>
            <person name="Thomas B.C."/>
            <person name="Banfield J.F."/>
        </authorList>
    </citation>
    <scope>NUCLEOTIDE SEQUENCE [LARGE SCALE GENOMIC DNA]</scope>
    <source>
        <strain evidence="2">AMDSBA1</strain>
    </source>
</reference>
<gene>
    <name evidence="2" type="ORF">C7B43_05935</name>
</gene>
<keyword evidence="1" id="KW-1133">Transmembrane helix</keyword>
<keyword evidence="1" id="KW-0812">Transmembrane</keyword>
<comment type="caution">
    <text evidence="2">The sequence shown here is derived from an EMBL/GenBank/DDBJ whole genome shotgun (WGS) entry which is preliminary data.</text>
</comment>
<evidence type="ECO:0000313" key="2">
    <source>
        <dbReference type="EMBL" id="PSR30425.1"/>
    </source>
</evidence>
<accession>A0A2T2X7H1</accession>
<evidence type="ECO:0000313" key="3">
    <source>
        <dbReference type="Proteomes" id="UP000242699"/>
    </source>
</evidence>
<keyword evidence="1" id="KW-0472">Membrane</keyword>
<sequence length="141" mass="16291">MNRYQIDMRWITLLRWVDGLYFFWRGIYKMYTPTSVWLVPRVTQALPTTPLASIIRTYIFPHVVVFGYVVGLIEIVCGGLLVLARGGRIPPLALFVLNTIFFLTLGFKEPHDMELNLLMGIMNLMFAFTLRQKAEKHSHAA</sequence>
<dbReference type="Proteomes" id="UP000242699">
    <property type="component" value="Unassembled WGS sequence"/>
</dbReference>
<organism evidence="2 3">
    <name type="scientific">Sulfobacillus benefaciens</name>
    <dbReference type="NCBI Taxonomy" id="453960"/>
    <lineage>
        <taxon>Bacteria</taxon>
        <taxon>Bacillati</taxon>
        <taxon>Bacillota</taxon>
        <taxon>Clostridia</taxon>
        <taxon>Eubacteriales</taxon>
        <taxon>Clostridiales Family XVII. Incertae Sedis</taxon>
        <taxon>Sulfobacillus</taxon>
    </lineage>
</organism>
<evidence type="ECO:0000256" key="1">
    <source>
        <dbReference type="SAM" id="Phobius"/>
    </source>
</evidence>
<evidence type="ECO:0008006" key="4">
    <source>
        <dbReference type="Google" id="ProtNLM"/>
    </source>
</evidence>
<name>A0A2T2X7H1_9FIRM</name>
<feature type="transmembrane region" description="Helical" evidence="1">
    <location>
        <begin position="59"/>
        <end position="82"/>
    </location>
</feature>